<evidence type="ECO:0000313" key="1">
    <source>
        <dbReference type="EMBL" id="CDW27445.1"/>
    </source>
</evidence>
<dbReference type="AlphaFoldDB" id="A0A0K2TNN9"/>
<feature type="non-terminal residue" evidence="1">
    <location>
        <position position="1"/>
    </location>
</feature>
<name>A0A0K2TNN9_LEPSM</name>
<sequence>SILGLKDLQALTTSTGEFVSLSSMMDAFKESMLLRPSFLTPPYELVTMELQIFPKFSSVGSQGGLFICKICIFVEAV</sequence>
<organism evidence="1">
    <name type="scientific">Lepeophtheirus salmonis</name>
    <name type="common">Salmon louse</name>
    <name type="synonym">Caligus salmonis</name>
    <dbReference type="NCBI Taxonomy" id="72036"/>
    <lineage>
        <taxon>Eukaryota</taxon>
        <taxon>Metazoa</taxon>
        <taxon>Ecdysozoa</taxon>
        <taxon>Arthropoda</taxon>
        <taxon>Crustacea</taxon>
        <taxon>Multicrustacea</taxon>
        <taxon>Hexanauplia</taxon>
        <taxon>Copepoda</taxon>
        <taxon>Siphonostomatoida</taxon>
        <taxon>Caligidae</taxon>
        <taxon>Lepeophtheirus</taxon>
    </lineage>
</organism>
<accession>A0A0K2TNN9</accession>
<reference evidence="1" key="1">
    <citation type="submission" date="2014-05" db="EMBL/GenBank/DDBJ databases">
        <authorList>
            <person name="Chronopoulou M."/>
        </authorList>
    </citation>
    <scope>NUCLEOTIDE SEQUENCE</scope>
    <source>
        <tissue evidence="1">Whole organism</tissue>
    </source>
</reference>
<protein>
    <submittedName>
        <fullName evidence="1">Uncharacterized protein</fullName>
    </submittedName>
</protein>
<proteinExistence type="predicted"/>
<dbReference type="EMBL" id="HACA01010084">
    <property type="protein sequence ID" value="CDW27445.1"/>
    <property type="molecule type" value="Transcribed_RNA"/>
</dbReference>